<dbReference type="InParanoid" id="A5DNB6"/>
<evidence type="ECO:0000313" key="1">
    <source>
        <dbReference type="EMBL" id="EDK40669.2"/>
    </source>
</evidence>
<keyword evidence="2" id="KW-1185">Reference proteome</keyword>
<evidence type="ECO:0000313" key="2">
    <source>
        <dbReference type="Proteomes" id="UP000001997"/>
    </source>
</evidence>
<dbReference type="KEGG" id="pgu:PGUG_04767"/>
<protein>
    <submittedName>
        <fullName evidence="1">Uncharacterized protein</fullName>
    </submittedName>
</protein>
<reference evidence="1 2" key="1">
    <citation type="journal article" date="2009" name="Nature">
        <title>Evolution of pathogenicity and sexual reproduction in eight Candida genomes.</title>
        <authorList>
            <person name="Butler G."/>
            <person name="Rasmussen M.D."/>
            <person name="Lin M.F."/>
            <person name="Santos M.A."/>
            <person name="Sakthikumar S."/>
            <person name="Munro C.A."/>
            <person name="Rheinbay E."/>
            <person name="Grabherr M."/>
            <person name="Forche A."/>
            <person name="Reedy J.L."/>
            <person name="Agrafioti I."/>
            <person name="Arnaud M.B."/>
            <person name="Bates S."/>
            <person name="Brown A.J."/>
            <person name="Brunke S."/>
            <person name="Costanzo M.C."/>
            <person name="Fitzpatrick D.A."/>
            <person name="de Groot P.W."/>
            <person name="Harris D."/>
            <person name="Hoyer L.L."/>
            <person name="Hube B."/>
            <person name="Klis F.M."/>
            <person name="Kodira C."/>
            <person name="Lennard N."/>
            <person name="Logue M.E."/>
            <person name="Martin R."/>
            <person name="Neiman A.M."/>
            <person name="Nikolaou E."/>
            <person name="Quail M.A."/>
            <person name="Quinn J."/>
            <person name="Santos M.C."/>
            <person name="Schmitzberger F.F."/>
            <person name="Sherlock G."/>
            <person name="Shah P."/>
            <person name="Silverstein K.A."/>
            <person name="Skrzypek M.S."/>
            <person name="Soll D."/>
            <person name="Staggs R."/>
            <person name="Stansfield I."/>
            <person name="Stumpf M.P."/>
            <person name="Sudbery P.E."/>
            <person name="Srikantha T."/>
            <person name="Zeng Q."/>
            <person name="Berman J."/>
            <person name="Berriman M."/>
            <person name="Heitman J."/>
            <person name="Gow N.A."/>
            <person name="Lorenz M.C."/>
            <person name="Birren B.W."/>
            <person name="Kellis M."/>
            <person name="Cuomo C.A."/>
        </authorList>
    </citation>
    <scope>NUCLEOTIDE SEQUENCE [LARGE SCALE GENOMIC DNA]</scope>
    <source>
        <strain evidence="2">ATCC 6260 / CBS 566 / DSM 6381 / JCM 1539 / NBRC 10279 / NRRL Y-324</strain>
    </source>
</reference>
<sequence length="199" mass="24125">MPSRKRRLSSYDDSSKRIRLDSLFSSLSLDDQEELEVNPGLDHAPSTDDINSYIVKKLALQYMDAQKARMSLIKYYDWRILVVYNFQRWALRLFNRFWRRYNRAHGRKQFKTFRFYHQIMDLLSQTRSITLNHLASILDQENRLEQSQLKRRQQARTDKEEAMLHKDLGYNYWDTFEGFDSDEEMMEIEIDGVEEEMEE</sequence>
<name>A5DNB6_PICGU</name>
<dbReference type="OrthoDB" id="4084459at2759"/>
<dbReference type="OMA" id="YWDNLKF"/>
<dbReference type="VEuPathDB" id="FungiDB:PGUG_04767"/>
<dbReference type="HOGENOM" id="CLU_091745_0_0_1"/>
<accession>A5DNB6</accession>
<dbReference type="RefSeq" id="XP_001482812.2">
    <property type="nucleotide sequence ID" value="XM_001482762.1"/>
</dbReference>
<proteinExistence type="predicted"/>
<gene>
    <name evidence="1" type="ORF">PGUG_04767</name>
</gene>
<organism evidence="1 2">
    <name type="scientific">Meyerozyma guilliermondii (strain ATCC 6260 / CBS 566 / DSM 6381 / JCM 1539 / NBRC 10279 / NRRL Y-324)</name>
    <name type="common">Yeast</name>
    <name type="synonym">Candida guilliermondii</name>
    <dbReference type="NCBI Taxonomy" id="294746"/>
    <lineage>
        <taxon>Eukaryota</taxon>
        <taxon>Fungi</taxon>
        <taxon>Dikarya</taxon>
        <taxon>Ascomycota</taxon>
        <taxon>Saccharomycotina</taxon>
        <taxon>Pichiomycetes</taxon>
        <taxon>Debaryomycetaceae</taxon>
        <taxon>Meyerozyma</taxon>
    </lineage>
</organism>
<dbReference type="eggNOG" id="ENOG502T44W">
    <property type="taxonomic scope" value="Eukaryota"/>
</dbReference>
<dbReference type="Proteomes" id="UP000001997">
    <property type="component" value="Unassembled WGS sequence"/>
</dbReference>
<dbReference type="AlphaFoldDB" id="A5DNB6"/>
<dbReference type="GeneID" id="5124842"/>
<dbReference type="EMBL" id="CH408160">
    <property type="protein sequence ID" value="EDK40669.2"/>
    <property type="molecule type" value="Genomic_DNA"/>
</dbReference>